<keyword evidence="9 16" id="KW-0521">NADP</keyword>
<reference evidence="18 19" key="1">
    <citation type="journal article" date="2016" name="Nat. Commun.">
        <title>Thousands of microbial genomes shed light on interconnected biogeochemical processes in an aquifer system.</title>
        <authorList>
            <person name="Anantharaman K."/>
            <person name="Brown C.T."/>
            <person name="Hug L.A."/>
            <person name="Sharon I."/>
            <person name="Castelle C.J."/>
            <person name="Probst A.J."/>
            <person name="Thomas B.C."/>
            <person name="Singh A."/>
            <person name="Wilkins M.J."/>
            <person name="Karaoz U."/>
            <person name="Brodie E.L."/>
            <person name="Williams K.H."/>
            <person name="Hubbard S.S."/>
            <person name="Banfield J.F."/>
        </authorList>
    </citation>
    <scope>NUCLEOTIDE SEQUENCE [LARGE SCALE GENOMIC DNA]</scope>
</reference>
<dbReference type="EC" id="1.3.1.98" evidence="16"/>
<dbReference type="GO" id="GO:0008360">
    <property type="term" value="P:regulation of cell shape"/>
    <property type="evidence" value="ECO:0007669"/>
    <property type="project" value="UniProtKB-KW"/>
</dbReference>
<evidence type="ECO:0000259" key="17">
    <source>
        <dbReference type="PROSITE" id="PS51387"/>
    </source>
</evidence>
<dbReference type="GO" id="GO:0071949">
    <property type="term" value="F:FAD binding"/>
    <property type="evidence" value="ECO:0007669"/>
    <property type="project" value="InterPro"/>
</dbReference>
<dbReference type="InterPro" id="IPR003170">
    <property type="entry name" value="MurB"/>
</dbReference>
<keyword evidence="13 16" id="KW-0131">Cell cycle</keyword>
<feature type="domain" description="FAD-binding PCMH-type" evidence="17">
    <location>
        <begin position="27"/>
        <end position="212"/>
    </location>
</feature>
<dbReference type="SUPFAM" id="SSF56176">
    <property type="entry name" value="FAD-binding/transporter-associated domain-like"/>
    <property type="match status" value="1"/>
</dbReference>
<sequence>MQAKLLKKIFPELKTKVKIAPFTAFDIGGTAPFWLEIRDKHKLVEVIKKAQANHLPYFVFAGGSNLVFPDKLPKKIFICYRAKPRAGVTHFIESKLVYAEAGLPLAILVGATIKNGLAGFEALSGIPGTVGGAIFGNAGAYGQTISDKLVEIEIFDGQDIKWVPVATGQFSYRASIFKKKDWLILGGRWSLAKGEAKTLNQKSREIIKMRNKKYAPGIKCPGSYFKNLLASDLPKKVLKQIPAEKIIGGKVPTGYLLEVVGVKGLKRGKIMVPDYHANLILNTGGGKAVDVLALANIMKQKVKDRFNIKIEEEVRVI</sequence>
<keyword evidence="5 16" id="KW-0963">Cytoplasm</keyword>
<keyword evidence="14 16" id="KW-0961">Cell wall biogenesis/degradation</keyword>
<evidence type="ECO:0000256" key="8">
    <source>
        <dbReference type="ARBA" id="ARBA00022827"/>
    </source>
</evidence>
<name>A0A1G2QCD1_9BACT</name>
<dbReference type="PANTHER" id="PTHR21071">
    <property type="entry name" value="UDP-N-ACETYLENOLPYRUVOYLGLUCOSAMINE REDUCTASE"/>
    <property type="match status" value="1"/>
</dbReference>
<comment type="pathway">
    <text evidence="4 16">Cell wall biogenesis; peptidoglycan biosynthesis.</text>
</comment>
<evidence type="ECO:0000313" key="19">
    <source>
        <dbReference type="Proteomes" id="UP000177043"/>
    </source>
</evidence>
<dbReference type="Proteomes" id="UP000177043">
    <property type="component" value="Unassembled WGS sequence"/>
</dbReference>
<comment type="caution">
    <text evidence="18">The sequence shown here is derived from an EMBL/GenBank/DDBJ whole genome shotgun (WGS) entry which is preliminary data.</text>
</comment>
<organism evidence="18 19">
    <name type="scientific">Candidatus Vogelbacteria bacterium RIFOXYD1_FULL_44_32</name>
    <dbReference type="NCBI Taxonomy" id="1802438"/>
    <lineage>
        <taxon>Bacteria</taxon>
        <taxon>Candidatus Vogeliibacteriota</taxon>
    </lineage>
</organism>
<evidence type="ECO:0000256" key="1">
    <source>
        <dbReference type="ARBA" id="ARBA00001974"/>
    </source>
</evidence>
<dbReference type="Pfam" id="PF01565">
    <property type="entry name" value="FAD_binding_4"/>
    <property type="match status" value="1"/>
</dbReference>
<dbReference type="GO" id="GO:0005829">
    <property type="term" value="C:cytosol"/>
    <property type="evidence" value="ECO:0007669"/>
    <property type="project" value="TreeGrafter"/>
</dbReference>
<evidence type="ECO:0000256" key="4">
    <source>
        <dbReference type="ARBA" id="ARBA00004752"/>
    </source>
</evidence>
<evidence type="ECO:0000256" key="5">
    <source>
        <dbReference type="ARBA" id="ARBA00022490"/>
    </source>
</evidence>
<keyword evidence="6 16" id="KW-0132">Cell division</keyword>
<dbReference type="SUPFAM" id="SSF56194">
    <property type="entry name" value="Uridine diphospho-N-Acetylenolpyruvylglucosamine reductase, MurB, C-terminal domain"/>
    <property type="match status" value="1"/>
</dbReference>
<dbReference type="GO" id="GO:0009252">
    <property type="term" value="P:peptidoglycan biosynthetic process"/>
    <property type="evidence" value="ECO:0007669"/>
    <property type="project" value="UniProtKB-UniRule"/>
</dbReference>
<evidence type="ECO:0000256" key="14">
    <source>
        <dbReference type="ARBA" id="ARBA00023316"/>
    </source>
</evidence>
<dbReference type="AlphaFoldDB" id="A0A1G2QCD1"/>
<evidence type="ECO:0000256" key="12">
    <source>
        <dbReference type="ARBA" id="ARBA00023002"/>
    </source>
</evidence>
<comment type="cofactor">
    <cofactor evidence="1 16">
        <name>FAD</name>
        <dbReference type="ChEBI" id="CHEBI:57692"/>
    </cofactor>
</comment>
<dbReference type="Gene3D" id="3.90.78.10">
    <property type="entry name" value="UDP-N-acetylenolpyruvoylglucosamine reductase, C-terminal domain"/>
    <property type="match status" value="1"/>
</dbReference>
<keyword evidence="11 16" id="KW-0573">Peptidoglycan synthesis</keyword>
<comment type="catalytic activity">
    <reaction evidence="15 16">
        <text>UDP-N-acetyl-alpha-D-muramate + NADP(+) = UDP-N-acetyl-3-O-(1-carboxyvinyl)-alpha-D-glucosamine + NADPH + H(+)</text>
        <dbReference type="Rhea" id="RHEA:12248"/>
        <dbReference type="ChEBI" id="CHEBI:15378"/>
        <dbReference type="ChEBI" id="CHEBI:57783"/>
        <dbReference type="ChEBI" id="CHEBI:58349"/>
        <dbReference type="ChEBI" id="CHEBI:68483"/>
        <dbReference type="ChEBI" id="CHEBI:70757"/>
        <dbReference type="EC" id="1.3.1.98"/>
    </reaction>
</comment>
<dbReference type="NCBIfam" id="TIGR00179">
    <property type="entry name" value="murB"/>
    <property type="match status" value="1"/>
</dbReference>
<dbReference type="Gene3D" id="3.30.465.10">
    <property type="match status" value="1"/>
</dbReference>
<dbReference type="UniPathway" id="UPA00219"/>
<dbReference type="GO" id="GO:0008762">
    <property type="term" value="F:UDP-N-acetylmuramate dehydrogenase activity"/>
    <property type="evidence" value="ECO:0007669"/>
    <property type="project" value="UniProtKB-UniRule"/>
</dbReference>
<dbReference type="InterPro" id="IPR006094">
    <property type="entry name" value="Oxid_FAD_bind_N"/>
</dbReference>
<dbReference type="PROSITE" id="PS51387">
    <property type="entry name" value="FAD_PCMH"/>
    <property type="match status" value="1"/>
</dbReference>
<dbReference type="Pfam" id="PF02873">
    <property type="entry name" value="MurB_C"/>
    <property type="match status" value="1"/>
</dbReference>
<evidence type="ECO:0000256" key="2">
    <source>
        <dbReference type="ARBA" id="ARBA00003921"/>
    </source>
</evidence>
<dbReference type="EMBL" id="MHTJ01000004">
    <property type="protein sequence ID" value="OHA58234.1"/>
    <property type="molecule type" value="Genomic_DNA"/>
</dbReference>
<comment type="similarity">
    <text evidence="16">Belongs to the MurB family.</text>
</comment>
<evidence type="ECO:0000256" key="10">
    <source>
        <dbReference type="ARBA" id="ARBA00022960"/>
    </source>
</evidence>
<dbReference type="InterPro" id="IPR036318">
    <property type="entry name" value="FAD-bd_PCMH-like_sf"/>
</dbReference>
<evidence type="ECO:0000256" key="11">
    <source>
        <dbReference type="ARBA" id="ARBA00022984"/>
    </source>
</evidence>
<protein>
    <recommendedName>
        <fullName evidence="16">UDP-N-acetylenolpyruvoylglucosamine reductase</fullName>
        <ecNumber evidence="16">1.3.1.98</ecNumber>
    </recommendedName>
    <alternativeName>
        <fullName evidence="16">UDP-N-acetylmuramate dehydrogenase</fullName>
    </alternativeName>
</protein>
<keyword evidence="7 16" id="KW-0285">Flavoprotein</keyword>
<feature type="active site" description="Proton donor" evidence="16">
    <location>
        <position position="223"/>
    </location>
</feature>
<comment type="subcellular location">
    <subcellularLocation>
        <location evidence="3 16">Cytoplasm</location>
    </subcellularLocation>
</comment>
<accession>A0A1G2QCD1</accession>
<evidence type="ECO:0000256" key="3">
    <source>
        <dbReference type="ARBA" id="ARBA00004496"/>
    </source>
</evidence>
<dbReference type="InterPro" id="IPR016169">
    <property type="entry name" value="FAD-bd_PCMH_sub2"/>
</dbReference>
<evidence type="ECO:0000256" key="7">
    <source>
        <dbReference type="ARBA" id="ARBA00022630"/>
    </source>
</evidence>
<dbReference type="PANTHER" id="PTHR21071:SF4">
    <property type="entry name" value="UDP-N-ACETYLENOLPYRUVOYLGLUCOSAMINE REDUCTASE"/>
    <property type="match status" value="1"/>
</dbReference>
<dbReference type="GO" id="GO:0051301">
    <property type="term" value="P:cell division"/>
    <property type="evidence" value="ECO:0007669"/>
    <property type="project" value="UniProtKB-KW"/>
</dbReference>
<keyword evidence="8 16" id="KW-0274">FAD</keyword>
<feature type="active site" evidence="16">
    <location>
        <position position="313"/>
    </location>
</feature>
<dbReference type="InterPro" id="IPR011601">
    <property type="entry name" value="MurB_C"/>
</dbReference>
<dbReference type="InterPro" id="IPR036635">
    <property type="entry name" value="MurB_C_sf"/>
</dbReference>
<dbReference type="InterPro" id="IPR016167">
    <property type="entry name" value="FAD-bd_PCMH_sub1"/>
</dbReference>
<dbReference type="Gene3D" id="3.30.43.10">
    <property type="entry name" value="Uridine Diphospho-n-acetylenolpyruvylglucosamine Reductase, domain 2"/>
    <property type="match status" value="1"/>
</dbReference>
<evidence type="ECO:0000313" key="18">
    <source>
        <dbReference type="EMBL" id="OHA58234.1"/>
    </source>
</evidence>
<proteinExistence type="inferred from homology"/>
<evidence type="ECO:0000256" key="13">
    <source>
        <dbReference type="ARBA" id="ARBA00023306"/>
    </source>
</evidence>
<gene>
    <name evidence="16" type="primary">murB</name>
    <name evidence="18" type="ORF">A2571_03175</name>
</gene>
<dbReference type="GO" id="GO:0071555">
    <property type="term" value="P:cell wall organization"/>
    <property type="evidence" value="ECO:0007669"/>
    <property type="project" value="UniProtKB-KW"/>
</dbReference>
<evidence type="ECO:0000256" key="9">
    <source>
        <dbReference type="ARBA" id="ARBA00022857"/>
    </source>
</evidence>
<evidence type="ECO:0000256" key="15">
    <source>
        <dbReference type="ARBA" id="ARBA00048914"/>
    </source>
</evidence>
<feature type="active site" evidence="16">
    <location>
        <position position="173"/>
    </location>
</feature>
<dbReference type="HAMAP" id="MF_00037">
    <property type="entry name" value="MurB"/>
    <property type="match status" value="1"/>
</dbReference>
<dbReference type="InterPro" id="IPR016166">
    <property type="entry name" value="FAD-bd_PCMH"/>
</dbReference>
<keyword evidence="10 16" id="KW-0133">Cell shape</keyword>
<comment type="function">
    <text evidence="2 16">Cell wall formation.</text>
</comment>
<evidence type="ECO:0000256" key="16">
    <source>
        <dbReference type="HAMAP-Rule" id="MF_00037"/>
    </source>
</evidence>
<evidence type="ECO:0000256" key="6">
    <source>
        <dbReference type="ARBA" id="ARBA00022618"/>
    </source>
</evidence>
<dbReference type="STRING" id="1802438.A2571_03175"/>
<keyword evidence="12 16" id="KW-0560">Oxidoreductase</keyword>